<keyword evidence="4 7" id="KW-0862">Zinc</keyword>
<dbReference type="GeneID" id="37268095"/>
<sequence>MAVPKQHRAAQVVGKDKLQVNTVDTPTPGVSEVLIKVSASGVCYSDHFAAAGIMGPGAEGKIVPGHEVVGHIVAAGAGVAKEWAENTLVGLGWNGGYCGTCANCRKGDFTACAGGRVTGITQNGGHAEFVVADQSALVRLPEDAGMSHAEMAPLLCAGNTVWEALQCSGAKGGDVVIVSGLGGLGHLAIQYARKLGFYVVAVSGSPDKEELAKKLGAHVYFSAKDDLKKEIKEKLGGAAAAIATAPSAEAISSLVPLLGRRGMVVVVGVPTDGKPIEVNPMDLISSIGGVRGMTCGYAAENEASIRFSVQHGVKSMVTEYPLDKAQEAYDDVMGGKPRFRNVIVFK</sequence>
<dbReference type="EMBL" id="KZ819290">
    <property type="protein sequence ID" value="PWN98807.1"/>
    <property type="molecule type" value="Genomic_DNA"/>
</dbReference>
<dbReference type="InterPro" id="IPR020843">
    <property type="entry name" value="ER"/>
</dbReference>
<dbReference type="Pfam" id="PF00107">
    <property type="entry name" value="ADH_zinc_N"/>
    <property type="match status" value="1"/>
</dbReference>
<dbReference type="InterPro" id="IPR002328">
    <property type="entry name" value="ADH_Zn_CS"/>
</dbReference>
<gene>
    <name evidence="9" type="ORF">FA09DRAFT_307089</name>
</gene>
<dbReference type="SUPFAM" id="SSF50129">
    <property type="entry name" value="GroES-like"/>
    <property type="match status" value="1"/>
</dbReference>
<feature type="domain" description="Enoyl reductase (ER)" evidence="8">
    <location>
        <begin position="14"/>
        <end position="343"/>
    </location>
</feature>
<evidence type="ECO:0000256" key="2">
    <source>
        <dbReference type="ARBA" id="ARBA00008072"/>
    </source>
</evidence>
<dbReference type="GO" id="GO:0008270">
    <property type="term" value="F:zinc ion binding"/>
    <property type="evidence" value="ECO:0007669"/>
    <property type="project" value="InterPro"/>
</dbReference>
<dbReference type="InterPro" id="IPR036291">
    <property type="entry name" value="NAD(P)-bd_dom_sf"/>
</dbReference>
<evidence type="ECO:0000256" key="1">
    <source>
        <dbReference type="ARBA" id="ARBA00001947"/>
    </source>
</evidence>
<keyword evidence="5" id="KW-0560">Oxidoreductase</keyword>
<dbReference type="SMART" id="SM00829">
    <property type="entry name" value="PKS_ER"/>
    <property type="match status" value="1"/>
</dbReference>
<evidence type="ECO:0000313" key="9">
    <source>
        <dbReference type="EMBL" id="PWN98807.1"/>
    </source>
</evidence>
<evidence type="ECO:0000256" key="6">
    <source>
        <dbReference type="ARBA" id="ARBA00023027"/>
    </source>
</evidence>
<dbReference type="GO" id="GO:0004022">
    <property type="term" value="F:alcohol dehydrogenase (NAD+) activity"/>
    <property type="evidence" value="ECO:0007669"/>
    <property type="project" value="TreeGrafter"/>
</dbReference>
<evidence type="ECO:0000256" key="7">
    <source>
        <dbReference type="RuleBase" id="RU361277"/>
    </source>
</evidence>
<proteinExistence type="inferred from homology"/>
<dbReference type="PANTHER" id="PTHR42940:SF7">
    <property type="entry name" value="ALCOHOL DEHYDROGENASE-LIKE N-TERMINAL DOMAIN-CONTAINING PROTEIN"/>
    <property type="match status" value="1"/>
</dbReference>
<evidence type="ECO:0000256" key="4">
    <source>
        <dbReference type="ARBA" id="ARBA00022833"/>
    </source>
</evidence>
<dbReference type="Gene3D" id="3.40.50.720">
    <property type="entry name" value="NAD(P)-binding Rossmann-like Domain"/>
    <property type="match status" value="1"/>
</dbReference>
<dbReference type="InterPro" id="IPR013154">
    <property type="entry name" value="ADH-like_N"/>
</dbReference>
<evidence type="ECO:0000256" key="5">
    <source>
        <dbReference type="ARBA" id="ARBA00023002"/>
    </source>
</evidence>
<comment type="cofactor">
    <cofactor evidence="1 7">
        <name>Zn(2+)</name>
        <dbReference type="ChEBI" id="CHEBI:29105"/>
    </cofactor>
</comment>
<dbReference type="RefSeq" id="XP_025599086.1">
    <property type="nucleotide sequence ID" value="XM_025740549.1"/>
</dbReference>
<dbReference type="SUPFAM" id="SSF51735">
    <property type="entry name" value="NAD(P)-binding Rossmann-fold domains"/>
    <property type="match status" value="1"/>
</dbReference>
<dbReference type="Pfam" id="PF08240">
    <property type="entry name" value="ADH_N"/>
    <property type="match status" value="1"/>
</dbReference>
<dbReference type="InterPro" id="IPR011032">
    <property type="entry name" value="GroES-like_sf"/>
</dbReference>
<comment type="similarity">
    <text evidence="2 7">Belongs to the zinc-containing alcohol dehydrogenase family.</text>
</comment>
<name>A0A316ZAG3_9BASI</name>
<dbReference type="STRING" id="58919.A0A316ZAG3"/>
<keyword evidence="6" id="KW-0520">NAD</keyword>
<dbReference type="Gene3D" id="3.90.180.10">
    <property type="entry name" value="Medium-chain alcohol dehydrogenases, catalytic domain"/>
    <property type="match status" value="1"/>
</dbReference>
<dbReference type="InterPro" id="IPR013149">
    <property type="entry name" value="ADH-like_C"/>
</dbReference>
<organism evidence="9 10">
    <name type="scientific">Tilletiopsis washingtonensis</name>
    <dbReference type="NCBI Taxonomy" id="58919"/>
    <lineage>
        <taxon>Eukaryota</taxon>
        <taxon>Fungi</taxon>
        <taxon>Dikarya</taxon>
        <taxon>Basidiomycota</taxon>
        <taxon>Ustilaginomycotina</taxon>
        <taxon>Exobasidiomycetes</taxon>
        <taxon>Entylomatales</taxon>
        <taxon>Entylomatales incertae sedis</taxon>
        <taxon>Tilletiopsis</taxon>
    </lineage>
</organism>
<accession>A0A316ZAG3</accession>
<dbReference type="PROSITE" id="PS00059">
    <property type="entry name" value="ADH_ZINC"/>
    <property type="match status" value="1"/>
</dbReference>
<keyword evidence="10" id="KW-1185">Reference proteome</keyword>
<dbReference type="OrthoDB" id="5363962at2759"/>
<protein>
    <submittedName>
        <fullName evidence="9">ADH-HT oxidoreductase-like protein</fullName>
    </submittedName>
</protein>
<dbReference type="PANTHER" id="PTHR42940">
    <property type="entry name" value="ALCOHOL DEHYDROGENASE 1-RELATED"/>
    <property type="match status" value="1"/>
</dbReference>
<dbReference type="GO" id="GO:0005737">
    <property type="term" value="C:cytoplasm"/>
    <property type="evidence" value="ECO:0007669"/>
    <property type="project" value="TreeGrafter"/>
</dbReference>
<reference evidence="9 10" key="1">
    <citation type="journal article" date="2018" name="Mol. Biol. Evol.">
        <title>Broad Genomic Sampling Reveals a Smut Pathogenic Ancestry of the Fungal Clade Ustilaginomycotina.</title>
        <authorList>
            <person name="Kijpornyongpan T."/>
            <person name="Mondo S.J."/>
            <person name="Barry K."/>
            <person name="Sandor L."/>
            <person name="Lee J."/>
            <person name="Lipzen A."/>
            <person name="Pangilinan J."/>
            <person name="LaButti K."/>
            <person name="Hainaut M."/>
            <person name="Henrissat B."/>
            <person name="Grigoriev I.V."/>
            <person name="Spatafora J.W."/>
            <person name="Aime M.C."/>
        </authorList>
    </citation>
    <scope>NUCLEOTIDE SEQUENCE [LARGE SCALE GENOMIC DNA]</scope>
    <source>
        <strain evidence="9 10">MCA 4186</strain>
    </source>
</reference>
<evidence type="ECO:0000313" key="10">
    <source>
        <dbReference type="Proteomes" id="UP000245946"/>
    </source>
</evidence>
<dbReference type="FunFam" id="3.40.50.720:FF:000039">
    <property type="entry name" value="Alcohol dehydrogenase AdhP"/>
    <property type="match status" value="1"/>
</dbReference>
<evidence type="ECO:0000259" key="8">
    <source>
        <dbReference type="SMART" id="SM00829"/>
    </source>
</evidence>
<dbReference type="AlphaFoldDB" id="A0A316ZAG3"/>
<dbReference type="Proteomes" id="UP000245946">
    <property type="component" value="Unassembled WGS sequence"/>
</dbReference>
<keyword evidence="3 7" id="KW-0479">Metal-binding</keyword>
<evidence type="ECO:0000256" key="3">
    <source>
        <dbReference type="ARBA" id="ARBA00022723"/>
    </source>
</evidence>